<reference evidence="2" key="1">
    <citation type="journal article" date="2019" name="Int. J. Syst. Evol. Microbiol.">
        <title>The Global Catalogue of Microorganisms (GCM) 10K type strain sequencing project: providing services to taxonomists for standard genome sequencing and annotation.</title>
        <authorList>
            <consortium name="The Broad Institute Genomics Platform"/>
            <consortium name="The Broad Institute Genome Sequencing Center for Infectious Disease"/>
            <person name="Wu L."/>
            <person name="Ma J."/>
        </authorList>
    </citation>
    <scope>NUCLEOTIDE SEQUENCE [LARGE SCALE GENOMIC DNA]</scope>
    <source>
        <strain evidence="2">KCTC 52274</strain>
    </source>
</reference>
<dbReference type="Pfam" id="PF20383">
    <property type="entry name" value="DUF6678"/>
    <property type="match status" value="1"/>
</dbReference>
<gene>
    <name evidence="1" type="ORF">ACFSR1_09490</name>
</gene>
<evidence type="ECO:0000313" key="2">
    <source>
        <dbReference type="Proteomes" id="UP001597319"/>
    </source>
</evidence>
<sequence>MNSTEKHQIKQQQAIQDKASFMNSTKWKALFTIIKSLNLGYIAKVKLLLDKEAREFTIPNEESFSNEKYIEEYWGVFELQEIEWILIPSEVISERKNRKELLAPKVKTQNIELIETALQTGKQFEYELSKSGLKIYGYR</sequence>
<name>A0ABW5LGF2_9FLAO</name>
<accession>A0ABW5LGF2</accession>
<organism evidence="1 2">
    <name type="scientific">Aquimarina rubra</name>
    <dbReference type="NCBI Taxonomy" id="1920033"/>
    <lineage>
        <taxon>Bacteria</taxon>
        <taxon>Pseudomonadati</taxon>
        <taxon>Bacteroidota</taxon>
        <taxon>Flavobacteriia</taxon>
        <taxon>Flavobacteriales</taxon>
        <taxon>Flavobacteriaceae</taxon>
        <taxon>Aquimarina</taxon>
    </lineage>
</organism>
<keyword evidence="2" id="KW-1185">Reference proteome</keyword>
<dbReference type="RefSeq" id="WP_378291878.1">
    <property type="nucleotide sequence ID" value="NZ_JBHULE010000019.1"/>
</dbReference>
<comment type="caution">
    <text evidence="1">The sequence shown here is derived from an EMBL/GenBank/DDBJ whole genome shotgun (WGS) entry which is preliminary data.</text>
</comment>
<dbReference type="Proteomes" id="UP001597319">
    <property type="component" value="Unassembled WGS sequence"/>
</dbReference>
<proteinExistence type="predicted"/>
<dbReference type="InterPro" id="IPR046500">
    <property type="entry name" value="DUF6678"/>
</dbReference>
<dbReference type="EMBL" id="JBHULE010000019">
    <property type="protein sequence ID" value="MFD2562896.1"/>
    <property type="molecule type" value="Genomic_DNA"/>
</dbReference>
<protein>
    <submittedName>
        <fullName evidence="1">DUF6678 family protein</fullName>
    </submittedName>
</protein>
<evidence type="ECO:0000313" key="1">
    <source>
        <dbReference type="EMBL" id="MFD2562896.1"/>
    </source>
</evidence>